<dbReference type="RefSeq" id="WP_237362484.1">
    <property type="nucleotide sequence ID" value="NZ_CAKLDM010000002.1"/>
</dbReference>
<evidence type="ECO:0000256" key="1">
    <source>
        <dbReference type="SAM" id="Phobius"/>
    </source>
</evidence>
<keyword evidence="3" id="KW-1185">Reference proteome</keyword>
<dbReference type="EMBL" id="CAKLDM010000002">
    <property type="protein sequence ID" value="CAH0540592.1"/>
    <property type="molecule type" value="Genomic_DNA"/>
</dbReference>
<evidence type="ECO:0000313" key="3">
    <source>
        <dbReference type="Proteomes" id="UP000838748"/>
    </source>
</evidence>
<reference evidence="2" key="1">
    <citation type="submission" date="2021-11" db="EMBL/GenBank/DDBJ databases">
        <authorList>
            <person name="Rodrigo-Torres L."/>
            <person name="Arahal R. D."/>
            <person name="Lucena T."/>
        </authorList>
    </citation>
    <scope>NUCLEOTIDE SEQUENCE</scope>
    <source>
        <strain evidence="2">CECT 7928</strain>
    </source>
</reference>
<organism evidence="2 3">
    <name type="scientific">Vibrio marisflavi CECT 7928</name>
    <dbReference type="NCBI Taxonomy" id="634439"/>
    <lineage>
        <taxon>Bacteria</taxon>
        <taxon>Pseudomonadati</taxon>
        <taxon>Pseudomonadota</taxon>
        <taxon>Gammaproteobacteria</taxon>
        <taxon>Vibrionales</taxon>
        <taxon>Vibrionaceae</taxon>
        <taxon>Vibrio</taxon>
    </lineage>
</organism>
<dbReference type="InterPro" id="IPR021306">
    <property type="entry name" value="DUF2878"/>
</dbReference>
<dbReference type="Pfam" id="PF11086">
    <property type="entry name" value="DUF2878"/>
    <property type="match status" value="1"/>
</dbReference>
<proteinExistence type="predicted"/>
<dbReference type="Proteomes" id="UP000838748">
    <property type="component" value="Unassembled WGS sequence"/>
</dbReference>
<feature type="transmembrane region" description="Helical" evidence="1">
    <location>
        <begin position="74"/>
        <end position="94"/>
    </location>
</feature>
<sequence>MVKLIVISTWFQVMWFIAVLGTYQWQWVLLALVAMTYAISWSSLPVFKLFAVVLTGLFLDTLNVHFGLLEFSTWHLPIWLVGLWLGFAWYAYALFPVIIKYSYTIVAPLAGLAGALSYLAGAKLGAAEINSQWLTLSVLFIEWCLITVFVLRLFSSEKSIIVESNSAKIMLALILVLPYSGSAQATQSGQPADKEWQSWPIVGKADFSWLFFDIYQARLLSPDGQYVQQDDIAPHPLALQIDYERNITKEDLLSATKKQWLKLGYTPAEITPWLRSLQEIFPNISDKERLTYVTDGNTGRFYYLPLGEQEQFIGQVASSQLNDAFLSIWLSPKGEYPRLRAKLVGENK</sequence>
<comment type="caution">
    <text evidence="2">The sequence shown here is derived from an EMBL/GenBank/DDBJ whole genome shotgun (WGS) entry which is preliminary data.</text>
</comment>
<evidence type="ECO:0000313" key="2">
    <source>
        <dbReference type="EMBL" id="CAH0540592.1"/>
    </source>
</evidence>
<evidence type="ECO:0008006" key="4">
    <source>
        <dbReference type="Google" id="ProtNLM"/>
    </source>
</evidence>
<feature type="transmembrane region" description="Helical" evidence="1">
    <location>
        <begin position="12"/>
        <end position="34"/>
    </location>
</feature>
<accession>A0ABM9A5Z0</accession>
<feature type="transmembrane region" description="Helical" evidence="1">
    <location>
        <begin position="46"/>
        <end position="68"/>
    </location>
</feature>
<gene>
    <name evidence="2" type="ORF">VMF7928_02972</name>
</gene>
<feature type="transmembrane region" description="Helical" evidence="1">
    <location>
        <begin position="101"/>
        <end position="121"/>
    </location>
</feature>
<keyword evidence="1" id="KW-1133">Transmembrane helix</keyword>
<keyword evidence="1" id="KW-0812">Transmembrane</keyword>
<feature type="transmembrane region" description="Helical" evidence="1">
    <location>
        <begin position="133"/>
        <end position="154"/>
    </location>
</feature>
<protein>
    <recommendedName>
        <fullName evidence="4">Chalcone isomerase domain-containing protein</fullName>
    </recommendedName>
</protein>
<name>A0ABM9A5Z0_9VIBR</name>
<keyword evidence="1" id="KW-0472">Membrane</keyword>